<feature type="transmembrane region" description="Helical" evidence="1">
    <location>
        <begin position="73"/>
        <end position="97"/>
    </location>
</feature>
<keyword evidence="1" id="KW-0812">Transmembrane</keyword>
<dbReference type="Proteomes" id="UP000276741">
    <property type="component" value="Chromosome"/>
</dbReference>
<dbReference type="KEGG" id="sacd:HS1genome_1401"/>
<dbReference type="RefSeq" id="WP_126450192.1">
    <property type="nucleotide sequence ID" value="NZ_AP018553.1"/>
</dbReference>
<reference evidence="4" key="2">
    <citation type="submission" date="2018-04" db="EMBL/GenBank/DDBJ databases">
        <title>Complete genome sequence of Sulfodiicoccus acidiphilus strain HS-1.</title>
        <authorList>
            <person name="Sakai H.D."/>
            <person name="Kurosawa N."/>
        </authorList>
    </citation>
    <scope>NUCLEOTIDE SEQUENCE [LARGE SCALE GENOMIC DNA]</scope>
    <source>
        <strain evidence="4">HS-1</strain>
    </source>
</reference>
<keyword evidence="1" id="KW-0472">Membrane</keyword>
<feature type="transmembrane region" description="Helical" evidence="1">
    <location>
        <begin position="165"/>
        <end position="188"/>
    </location>
</feature>
<proteinExistence type="predicted"/>
<feature type="transmembrane region" description="Helical" evidence="1">
    <location>
        <begin position="126"/>
        <end position="145"/>
    </location>
</feature>
<keyword evidence="1" id="KW-1133">Transmembrane helix</keyword>
<reference evidence="2" key="3">
    <citation type="journal article" date="2019" name="BMC Res. Notes">
        <title>Complete genome sequence of the Sulfodiicoccus acidiphilus strain HS-1T, the first crenarchaeon that lacks polB3, isolated from an acidic hot spring in Ohwaku-dani, Hakone, Japan.</title>
        <authorList>
            <person name="Sakai H.D."/>
            <person name="Kurosawa N."/>
        </authorList>
    </citation>
    <scope>NUCLEOTIDE SEQUENCE</scope>
    <source>
        <strain evidence="2">HS-1</strain>
    </source>
</reference>
<protein>
    <recommendedName>
        <fullName evidence="5">DUF1404 domain-containing protein</fullName>
    </recommendedName>
</protein>
<gene>
    <name evidence="3" type="ORF">GCM10007116_21410</name>
    <name evidence="2" type="ORF">HS1genome_1401</name>
</gene>
<organism evidence="2 4">
    <name type="scientific">Sulfodiicoccus acidiphilus</name>
    <dbReference type="NCBI Taxonomy" id="1670455"/>
    <lineage>
        <taxon>Archaea</taxon>
        <taxon>Thermoproteota</taxon>
        <taxon>Thermoprotei</taxon>
        <taxon>Sulfolobales</taxon>
        <taxon>Sulfolobaceae</taxon>
        <taxon>Sulfodiicoccus</taxon>
    </lineage>
</organism>
<evidence type="ECO:0000313" key="2">
    <source>
        <dbReference type="EMBL" id="BBD73012.1"/>
    </source>
</evidence>
<dbReference type="Pfam" id="PF07185">
    <property type="entry name" value="DUF1404"/>
    <property type="match status" value="1"/>
</dbReference>
<dbReference type="GeneID" id="38666917"/>
<sequence length="194" mass="21865">MEAIRFTWSRSSLKYVVPAALLVVAFVNPPVEEAISLNPLPYMLSHYGLVLAGLLLGFSTFRTSLRARRWTLVVGLIPIVAWHLPYLFALGAAFIWGRVLDELTITLGGLLVGASLRLFSFNFKVILFILYMVADTALSFLFMFYSYPYTRNAIPFSPYTSPSQFFVTGVTMIVLMNAFLGYVAYLFFKKLSIL</sequence>
<feature type="transmembrane region" description="Helical" evidence="1">
    <location>
        <begin position="44"/>
        <end position="61"/>
    </location>
</feature>
<evidence type="ECO:0000313" key="4">
    <source>
        <dbReference type="Proteomes" id="UP000276741"/>
    </source>
</evidence>
<feature type="transmembrane region" description="Helical" evidence="1">
    <location>
        <begin position="103"/>
        <end position="119"/>
    </location>
</feature>
<evidence type="ECO:0000256" key="1">
    <source>
        <dbReference type="SAM" id="Phobius"/>
    </source>
</evidence>
<keyword evidence="4" id="KW-1185">Reference proteome</keyword>
<dbReference type="Proteomes" id="UP000616143">
    <property type="component" value="Unassembled WGS sequence"/>
</dbReference>
<reference evidence="3" key="4">
    <citation type="submission" date="2020-09" db="EMBL/GenBank/DDBJ databases">
        <authorList>
            <person name="Sun Q."/>
            <person name="Ohkuma M."/>
        </authorList>
    </citation>
    <scope>NUCLEOTIDE SEQUENCE</scope>
    <source>
        <strain evidence="3">JCM 31740</strain>
    </source>
</reference>
<dbReference type="AlphaFoldDB" id="A0A348B4B0"/>
<evidence type="ECO:0000313" key="3">
    <source>
        <dbReference type="EMBL" id="GGU04523.1"/>
    </source>
</evidence>
<dbReference type="OrthoDB" id="43884at2157"/>
<dbReference type="InterPro" id="IPR009844">
    <property type="entry name" value="DUF1404"/>
</dbReference>
<dbReference type="EMBL" id="AP018553">
    <property type="protein sequence ID" value="BBD73012.1"/>
    <property type="molecule type" value="Genomic_DNA"/>
</dbReference>
<dbReference type="EMBL" id="BMQS01000029">
    <property type="protein sequence ID" value="GGU04523.1"/>
    <property type="molecule type" value="Genomic_DNA"/>
</dbReference>
<reference evidence="3" key="1">
    <citation type="journal article" date="2014" name="Int. J. Syst. Evol. Microbiol.">
        <title>Complete genome sequence of Corynebacterium casei LMG S-19264T (=DSM 44701T), isolated from a smear-ripened cheese.</title>
        <authorList>
            <consortium name="US DOE Joint Genome Institute (JGI-PGF)"/>
            <person name="Walter F."/>
            <person name="Albersmeier A."/>
            <person name="Kalinowski J."/>
            <person name="Ruckert C."/>
        </authorList>
    </citation>
    <scope>NUCLEOTIDE SEQUENCE</scope>
    <source>
        <strain evidence="3">JCM 31740</strain>
    </source>
</reference>
<evidence type="ECO:0008006" key="5">
    <source>
        <dbReference type="Google" id="ProtNLM"/>
    </source>
</evidence>
<name>A0A348B4B0_9CREN</name>
<accession>A0A348B4B0</accession>